<organism evidence="2 3">
    <name type="scientific">Hibiscus sabdariffa</name>
    <name type="common">roselle</name>
    <dbReference type="NCBI Taxonomy" id="183260"/>
    <lineage>
        <taxon>Eukaryota</taxon>
        <taxon>Viridiplantae</taxon>
        <taxon>Streptophyta</taxon>
        <taxon>Embryophyta</taxon>
        <taxon>Tracheophyta</taxon>
        <taxon>Spermatophyta</taxon>
        <taxon>Magnoliopsida</taxon>
        <taxon>eudicotyledons</taxon>
        <taxon>Gunneridae</taxon>
        <taxon>Pentapetalae</taxon>
        <taxon>rosids</taxon>
        <taxon>malvids</taxon>
        <taxon>Malvales</taxon>
        <taxon>Malvaceae</taxon>
        <taxon>Malvoideae</taxon>
        <taxon>Hibiscus</taxon>
    </lineage>
</organism>
<dbReference type="PANTHER" id="PTHR33415">
    <property type="entry name" value="PROTEIN EMBRYO DEFECTIVE 514"/>
    <property type="match status" value="1"/>
</dbReference>
<dbReference type="InterPro" id="IPR044673">
    <property type="entry name" value="DCL-like"/>
</dbReference>
<gene>
    <name evidence="2" type="ORF">V6N12_028545</name>
</gene>
<dbReference type="Proteomes" id="UP001472677">
    <property type="component" value="Unassembled WGS sequence"/>
</dbReference>
<evidence type="ECO:0008006" key="4">
    <source>
        <dbReference type="Google" id="ProtNLM"/>
    </source>
</evidence>
<comment type="caution">
    <text evidence="2">The sequence shown here is derived from an EMBL/GenBank/DDBJ whole genome shotgun (WGS) entry which is preliminary data.</text>
</comment>
<dbReference type="PANTHER" id="PTHR33415:SF4">
    <property type="entry name" value="DCL PROTEIN (DUF3223)"/>
    <property type="match status" value="1"/>
</dbReference>
<name>A0ABR2F645_9ROSI</name>
<evidence type="ECO:0000256" key="1">
    <source>
        <dbReference type="SAM" id="MobiDB-lite"/>
    </source>
</evidence>
<dbReference type="Pfam" id="PF11523">
    <property type="entry name" value="DUF3223"/>
    <property type="match status" value="1"/>
</dbReference>
<proteinExistence type="predicted"/>
<sequence>MAASLLPKGNPLLRLRLQRCNLLTAGIISSLRRPWSHAADSAGDEEKKPSAEKTNAVPSLRDPPKYRMWDDSDCKEWKDKKEEILRDIQPIVSQAREILHSDRYMDGELLTVADEKAVVEMLLRYHPNSEDKIGCGLDSIMVDRHPEFRSSRCLFSVRTDGGRTDFSYQKCLRAYIQDKYPSHAERFMSEHFSHGRLSLTKLPLVVEDLRLAQLVGLFIQLLLVKMVD</sequence>
<feature type="region of interest" description="Disordered" evidence="1">
    <location>
        <begin position="39"/>
        <end position="62"/>
    </location>
</feature>
<evidence type="ECO:0000313" key="2">
    <source>
        <dbReference type="EMBL" id="KAK8572492.1"/>
    </source>
</evidence>
<dbReference type="EMBL" id="JBBPBM010000008">
    <property type="protein sequence ID" value="KAK8572492.1"/>
    <property type="molecule type" value="Genomic_DNA"/>
</dbReference>
<keyword evidence="3" id="KW-1185">Reference proteome</keyword>
<evidence type="ECO:0000313" key="3">
    <source>
        <dbReference type="Proteomes" id="UP001472677"/>
    </source>
</evidence>
<protein>
    <recommendedName>
        <fullName evidence="4">DCL protein</fullName>
    </recommendedName>
</protein>
<accession>A0ABR2F645</accession>
<reference evidence="2 3" key="1">
    <citation type="journal article" date="2024" name="G3 (Bethesda)">
        <title>Genome assembly of Hibiscus sabdariffa L. provides insights into metabolisms of medicinal natural products.</title>
        <authorList>
            <person name="Kim T."/>
        </authorList>
    </citation>
    <scope>NUCLEOTIDE SEQUENCE [LARGE SCALE GENOMIC DNA]</scope>
    <source>
        <strain evidence="2">TK-2024</strain>
        <tissue evidence="2">Old leaves</tissue>
    </source>
</reference>
<dbReference type="Gene3D" id="3.10.450.40">
    <property type="match status" value="1"/>
</dbReference>